<dbReference type="PROSITE" id="PS50850">
    <property type="entry name" value="MFS"/>
    <property type="match status" value="1"/>
</dbReference>
<reference evidence="9" key="1">
    <citation type="submission" date="2017-09" db="EMBL/GenBank/DDBJ databases">
        <title>Complete Genome Sequence of ansamitocin-producing Bacterium Actinosynnema pretiosum X47.</title>
        <authorList>
            <person name="Cao G."/>
            <person name="Zong G."/>
            <person name="Zhong C."/>
            <person name="Fu J."/>
        </authorList>
    </citation>
    <scope>NUCLEOTIDE SEQUENCE [LARGE SCALE GENOMIC DNA]</scope>
    <source>
        <strain evidence="9">X47</strain>
    </source>
</reference>
<proteinExistence type="predicted"/>
<evidence type="ECO:0000256" key="5">
    <source>
        <dbReference type="ARBA" id="ARBA00023136"/>
    </source>
</evidence>
<dbReference type="SUPFAM" id="SSF103473">
    <property type="entry name" value="MFS general substrate transporter"/>
    <property type="match status" value="1"/>
</dbReference>
<dbReference type="Gene3D" id="1.20.1250.20">
    <property type="entry name" value="MFS general substrate transporter like domains"/>
    <property type="match status" value="2"/>
</dbReference>
<feature type="region of interest" description="Disordered" evidence="6">
    <location>
        <begin position="138"/>
        <end position="163"/>
    </location>
</feature>
<dbReference type="InterPro" id="IPR011701">
    <property type="entry name" value="MFS"/>
</dbReference>
<feature type="transmembrane region" description="Helical" evidence="7">
    <location>
        <begin position="302"/>
        <end position="325"/>
    </location>
</feature>
<evidence type="ECO:0000256" key="6">
    <source>
        <dbReference type="SAM" id="MobiDB-lite"/>
    </source>
</evidence>
<evidence type="ECO:0000256" key="3">
    <source>
        <dbReference type="ARBA" id="ARBA00022692"/>
    </source>
</evidence>
<protein>
    <recommendedName>
        <fullName evidence="8">Major facilitator superfamily (MFS) profile domain-containing protein</fullName>
    </recommendedName>
</protein>
<dbReference type="GO" id="GO:0022857">
    <property type="term" value="F:transmembrane transporter activity"/>
    <property type="evidence" value="ECO:0007669"/>
    <property type="project" value="InterPro"/>
</dbReference>
<dbReference type="EMBL" id="CP023445">
    <property type="protein sequence ID" value="ATE58316.1"/>
    <property type="molecule type" value="Genomic_DNA"/>
</dbReference>
<sequence>MGGRAAEHRLRRRARLPGGPGGCGRRPVPGAGGDRAAVAAGRLLGRAARRVLGRRRGVRAQGGGAHGELAVPVGARRSARTRGDRPRRPLGGRGRVLVALPGAQRGGDGTVVRRGLRHRRDLPGVHLGEPELVPAPGVARARQARRRRRAGRAHRGDDRGGGDARVLRALRRTGARGARLRLERAGAGPAHRGGGVTGGGVAPAVDAFRRGRPTFLLYGSVAAFAYGLYALGPYLTLLAAELDLSYAALSLHSTAWAAGTVLVGLVYGRASAALDRAVLFRIGVAGSVVGAAVLALGRATPVTLAGAALGGAFGALVQTSAFAALADLHGPLRDRALVEANIGASAAAVLAPVALGGLAVTAVGWRGAMWLPVVALLALVVVFRDVRLPGTGAGSTPGSTPGSTRAGGLSARCWALCAVTGLVVGVEFAVVYYGGQLLREGAGLDAVAAATWMSLFFVAQLVGRVVGSRIAGRPGLLPPLIAAAIGGLALLRLGTAPATALTGLALTGLAVANLFPLALSAAVAASGGRTDLAAARAQLLVGAATTFGPLLLGLLADRVGVRPAFSVALVMAGAALAVVLALRERTAARG</sequence>
<feature type="transmembrane region" description="Helical" evidence="7">
    <location>
        <begin position="446"/>
        <end position="463"/>
    </location>
</feature>
<organism evidence="9 10">
    <name type="scientific">Actinosynnema pretiosum</name>
    <dbReference type="NCBI Taxonomy" id="42197"/>
    <lineage>
        <taxon>Bacteria</taxon>
        <taxon>Bacillati</taxon>
        <taxon>Actinomycetota</taxon>
        <taxon>Actinomycetes</taxon>
        <taxon>Pseudonocardiales</taxon>
        <taxon>Pseudonocardiaceae</taxon>
        <taxon>Actinosynnema</taxon>
    </lineage>
</organism>
<evidence type="ECO:0000313" key="9">
    <source>
        <dbReference type="EMBL" id="ATE58316.1"/>
    </source>
</evidence>
<dbReference type="GO" id="GO:0005886">
    <property type="term" value="C:plasma membrane"/>
    <property type="evidence" value="ECO:0007669"/>
    <property type="project" value="UniProtKB-SubCell"/>
</dbReference>
<feature type="transmembrane region" description="Helical" evidence="7">
    <location>
        <begin position="500"/>
        <end position="525"/>
    </location>
</feature>
<feature type="compositionally biased region" description="Basic residues" evidence="6">
    <location>
        <begin position="142"/>
        <end position="153"/>
    </location>
</feature>
<evidence type="ECO:0000256" key="2">
    <source>
        <dbReference type="ARBA" id="ARBA00022475"/>
    </source>
</evidence>
<dbReference type="PANTHER" id="PTHR43124">
    <property type="entry name" value="PURINE EFFLUX PUMP PBUE"/>
    <property type="match status" value="1"/>
</dbReference>
<evidence type="ECO:0000256" key="7">
    <source>
        <dbReference type="SAM" id="Phobius"/>
    </source>
</evidence>
<keyword evidence="4 7" id="KW-1133">Transmembrane helix</keyword>
<keyword evidence="10" id="KW-1185">Reference proteome</keyword>
<keyword evidence="2" id="KW-1003">Cell membrane</keyword>
<feature type="transmembrane region" description="Helical" evidence="7">
    <location>
        <begin position="365"/>
        <end position="383"/>
    </location>
</feature>
<gene>
    <name evidence="9" type="ORF">CNX65_22310</name>
</gene>
<name>A0A290ZH37_9PSEU</name>
<evidence type="ECO:0000313" key="10">
    <source>
        <dbReference type="Proteomes" id="UP000218505"/>
    </source>
</evidence>
<feature type="transmembrane region" description="Helical" evidence="7">
    <location>
        <begin position="413"/>
        <end position="434"/>
    </location>
</feature>
<keyword evidence="3 7" id="KW-0812">Transmembrane</keyword>
<dbReference type="PANTHER" id="PTHR43124:SF3">
    <property type="entry name" value="CHLORAMPHENICOL EFFLUX PUMP RV0191"/>
    <property type="match status" value="1"/>
</dbReference>
<dbReference type="InterPro" id="IPR036259">
    <property type="entry name" value="MFS_trans_sf"/>
</dbReference>
<evidence type="ECO:0000259" key="8">
    <source>
        <dbReference type="PROSITE" id="PS50850"/>
    </source>
</evidence>
<dbReference type="AlphaFoldDB" id="A0A290ZH37"/>
<feature type="transmembrane region" description="Helical" evidence="7">
    <location>
        <begin position="244"/>
        <end position="266"/>
    </location>
</feature>
<dbReference type="KEGG" id="apre:CNX65_22310"/>
<accession>A0A290ZH37</accession>
<feature type="transmembrane region" description="Helical" evidence="7">
    <location>
        <begin position="337"/>
        <end position="359"/>
    </location>
</feature>
<feature type="transmembrane region" description="Helical" evidence="7">
    <location>
        <begin position="215"/>
        <end position="232"/>
    </location>
</feature>
<feature type="transmembrane region" description="Helical" evidence="7">
    <location>
        <begin position="537"/>
        <end position="556"/>
    </location>
</feature>
<evidence type="ECO:0000256" key="4">
    <source>
        <dbReference type="ARBA" id="ARBA00022989"/>
    </source>
</evidence>
<feature type="compositionally biased region" description="Basic and acidic residues" evidence="6">
    <location>
        <begin position="154"/>
        <end position="163"/>
    </location>
</feature>
<feature type="transmembrane region" description="Helical" evidence="7">
    <location>
        <begin position="562"/>
        <end position="582"/>
    </location>
</feature>
<evidence type="ECO:0000256" key="1">
    <source>
        <dbReference type="ARBA" id="ARBA00004651"/>
    </source>
</evidence>
<dbReference type="Pfam" id="PF07690">
    <property type="entry name" value="MFS_1"/>
    <property type="match status" value="1"/>
</dbReference>
<feature type="domain" description="Major facilitator superfamily (MFS) profile" evidence="8">
    <location>
        <begin position="213"/>
        <end position="590"/>
    </location>
</feature>
<keyword evidence="5 7" id="KW-0472">Membrane</keyword>
<feature type="region of interest" description="Disordered" evidence="6">
    <location>
        <begin position="1"/>
        <end position="31"/>
    </location>
</feature>
<feature type="transmembrane region" description="Helical" evidence="7">
    <location>
        <begin position="278"/>
        <end position="296"/>
    </location>
</feature>
<comment type="subcellular location">
    <subcellularLocation>
        <location evidence="1">Cell membrane</location>
        <topology evidence="1">Multi-pass membrane protein</topology>
    </subcellularLocation>
</comment>
<feature type="transmembrane region" description="Helical" evidence="7">
    <location>
        <begin position="475"/>
        <end position="494"/>
    </location>
</feature>
<dbReference type="InterPro" id="IPR050189">
    <property type="entry name" value="MFS_Efflux_Transporters"/>
</dbReference>
<dbReference type="InterPro" id="IPR020846">
    <property type="entry name" value="MFS_dom"/>
</dbReference>
<dbReference type="Proteomes" id="UP000218505">
    <property type="component" value="Chromosome"/>
</dbReference>